<dbReference type="Proteomes" id="UP000434957">
    <property type="component" value="Unassembled WGS sequence"/>
</dbReference>
<sequence length="43" mass="4521">MAKAKRLHCCCNSTAKQAPPDASLREEEADLQAHLGGDVGLAN</sequence>
<comment type="caution">
    <text evidence="1">The sequence shown here is derived from an EMBL/GenBank/DDBJ whole genome shotgun (WGS) entry which is preliminary data.</text>
</comment>
<dbReference type="AlphaFoldDB" id="A0A6A4FTX7"/>
<keyword evidence="2" id="KW-1185">Reference proteome</keyword>
<proteinExistence type="predicted"/>
<evidence type="ECO:0000313" key="2">
    <source>
        <dbReference type="Proteomes" id="UP000434957"/>
    </source>
</evidence>
<protein>
    <submittedName>
        <fullName evidence="1">Uncharacterized protein</fullName>
    </submittedName>
</protein>
<name>A0A6A4FTX7_9STRA</name>
<gene>
    <name evidence="1" type="ORF">PR003_g7445</name>
</gene>
<evidence type="ECO:0000313" key="1">
    <source>
        <dbReference type="EMBL" id="KAE9346419.1"/>
    </source>
</evidence>
<organism evidence="1 2">
    <name type="scientific">Phytophthora rubi</name>
    <dbReference type="NCBI Taxonomy" id="129364"/>
    <lineage>
        <taxon>Eukaryota</taxon>
        <taxon>Sar</taxon>
        <taxon>Stramenopiles</taxon>
        <taxon>Oomycota</taxon>
        <taxon>Peronosporomycetes</taxon>
        <taxon>Peronosporales</taxon>
        <taxon>Peronosporaceae</taxon>
        <taxon>Phytophthora</taxon>
    </lineage>
</organism>
<accession>A0A6A4FTX7</accession>
<dbReference type="EMBL" id="QXFT01000351">
    <property type="protein sequence ID" value="KAE9346419.1"/>
    <property type="molecule type" value="Genomic_DNA"/>
</dbReference>
<reference evidence="1 2" key="1">
    <citation type="submission" date="2018-08" db="EMBL/GenBank/DDBJ databases">
        <title>Genomic investigation of the strawberry pathogen Phytophthora fragariae indicates pathogenicity is determined by transcriptional variation in three key races.</title>
        <authorList>
            <person name="Adams T.M."/>
            <person name="Armitage A.D."/>
            <person name="Sobczyk M.K."/>
            <person name="Bates H.J."/>
            <person name="Dunwell J.M."/>
            <person name="Nellist C.F."/>
            <person name="Harrison R.J."/>
        </authorList>
    </citation>
    <scope>NUCLEOTIDE SEQUENCE [LARGE SCALE GENOMIC DNA]</scope>
    <source>
        <strain evidence="1 2">SCRP333</strain>
    </source>
</reference>